<name>A0ABV7ZN01_9CORY</name>
<dbReference type="Proteomes" id="UP001595751">
    <property type="component" value="Unassembled WGS sequence"/>
</dbReference>
<gene>
    <name evidence="3" type="ORF">ACFORJ_00485</name>
</gene>
<proteinExistence type="inferred from homology"/>
<comment type="similarity">
    <text evidence="1">Belongs to the ADP-ribosylglycohydrolase family.</text>
</comment>
<evidence type="ECO:0000256" key="2">
    <source>
        <dbReference type="ARBA" id="ARBA00022801"/>
    </source>
</evidence>
<dbReference type="InterPro" id="IPR036705">
    <property type="entry name" value="Ribosyl_crysJ1_sf"/>
</dbReference>
<keyword evidence="4" id="KW-1185">Reference proteome</keyword>
<dbReference type="PANTHER" id="PTHR16222:SF24">
    <property type="entry name" value="ADP-RIBOSYLHYDROLASE ARH3"/>
    <property type="match status" value="1"/>
</dbReference>
<comment type="caution">
    <text evidence="3">The sequence shown here is derived from an EMBL/GenBank/DDBJ whole genome shotgun (WGS) entry which is preliminary data.</text>
</comment>
<dbReference type="RefSeq" id="WP_290292245.1">
    <property type="nucleotide sequence ID" value="NZ_CP047211.1"/>
</dbReference>
<protein>
    <submittedName>
        <fullName evidence="3">ADP-ribosylglycohydrolase family protein</fullName>
    </submittedName>
</protein>
<evidence type="ECO:0000313" key="4">
    <source>
        <dbReference type="Proteomes" id="UP001595751"/>
    </source>
</evidence>
<dbReference type="InterPro" id="IPR005502">
    <property type="entry name" value="Ribosyl_crysJ1"/>
</dbReference>
<keyword evidence="2" id="KW-0378">Hydrolase</keyword>
<reference evidence="4" key="1">
    <citation type="journal article" date="2019" name="Int. J. Syst. Evol. Microbiol.">
        <title>The Global Catalogue of Microorganisms (GCM) 10K type strain sequencing project: providing services to taxonomists for standard genome sequencing and annotation.</title>
        <authorList>
            <consortium name="The Broad Institute Genomics Platform"/>
            <consortium name="The Broad Institute Genome Sequencing Center for Infectious Disease"/>
            <person name="Wu L."/>
            <person name="Ma J."/>
        </authorList>
    </citation>
    <scope>NUCLEOTIDE SEQUENCE [LARGE SCALE GENOMIC DNA]</scope>
    <source>
        <strain evidence="4">CCUG 53252</strain>
    </source>
</reference>
<dbReference type="SUPFAM" id="SSF101478">
    <property type="entry name" value="ADP-ribosylglycohydrolase"/>
    <property type="match status" value="1"/>
</dbReference>
<evidence type="ECO:0000313" key="3">
    <source>
        <dbReference type="EMBL" id="MFC3848647.1"/>
    </source>
</evidence>
<dbReference type="Pfam" id="PF03747">
    <property type="entry name" value="ADP_ribosyl_GH"/>
    <property type="match status" value="1"/>
</dbReference>
<dbReference type="Gene3D" id="1.10.4080.10">
    <property type="entry name" value="ADP-ribosylation/Crystallin J1"/>
    <property type="match status" value="1"/>
</dbReference>
<organism evidence="3 4">
    <name type="scientific">Corynebacterium hansenii</name>
    <dbReference type="NCBI Taxonomy" id="394964"/>
    <lineage>
        <taxon>Bacteria</taxon>
        <taxon>Bacillati</taxon>
        <taxon>Actinomycetota</taxon>
        <taxon>Actinomycetes</taxon>
        <taxon>Mycobacteriales</taxon>
        <taxon>Corynebacteriaceae</taxon>
        <taxon>Corynebacterium</taxon>
    </lineage>
</organism>
<dbReference type="EMBL" id="JBHRZN010000001">
    <property type="protein sequence ID" value="MFC3848647.1"/>
    <property type="molecule type" value="Genomic_DNA"/>
</dbReference>
<dbReference type="InterPro" id="IPR050792">
    <property type="entry name" value="ADP-ribosylglycohydrolase"/>
</dbReference>
<dbReference type="PANTHER" id="PTHR16222">
    <property type="entry name" value="ADP-RIBOSYLGLYCOHYDROLASE"/>
    <property type="match status" value="1"/>
</dbReference>
<sequence>MTSVDPALLRDRARGCLLGQFIGDSLGSLVEFETAEEIAERYPDGVRDLADGGTWNLIAGQPTDDSQMAMMLIRSLLRRGTFDADDVLRGYVHWYSTGPFDIGATCAQALGGAGLNEDSQANGALMRVSPLGVFGAREDVGVRVAADFAREDAALTHPNPVCVDANAVFVTGLVTAIRGGTPKEVVDAMEAATSEQSVAQAIAAGRTGDVSDFEEHMGWVLLALAIAVRQLLLFDDPADALVDAIGMGGDTDTNGAIAGALLGAVHGAEAWPERWVAGVLECEPAEGRTGVANPLGPEFWATDLLAQADELAGLA</sequence>
<evidence type="ECO:0000256" key="1">
    <source>
        <dbReference type="ARBA" id="ARBA00010702"/>
    </source>
</evidence>
<accession>A0ABV7ZN01</accession>